<dbReference type="RefSeq" id="WP_254162632.1">
    <property type="nucleotide sequence ID" value="NZ_JAHESF010000007.1"/>
</dbReference>
<feature type="domain" description="YdhG-like" evidence="1">
    <location>
        <begin position="23"/>
        <end position="114"/>
    </location>
</feature>
<dbReference type="Proteomes" id="UP001319200">
    <property type="component" value="Unassembled WGS sequence"/>
</dbReference>
<name>A0AAP2DIH0_9BACT</name>
<comment type="caution">
    <text evidence="2">The sequence shown here is derived from an EMBL/GenBank/DDBJ whole genome shotgun (WGS) entry which is preliminary data.</text>
</comment>
<gene>
    <name evidence="2" type="ORF">KK083_08920</name>
</gene>
<reference evidence="2 3" key="1">
    <citation type="submission" date="2021-05" db="EMBL/GenBank/DDBJ databases">
        <title>A Polyphasic approach of four new species of the genus Ohtaekwangia: Ohtaekwangia histidinii sp. nov., Ohtaekwangia cretensis sp. nov., Ohtaekwangia indiensis sp. nov., Ohtaekwangia reichenbachii sp. nov. from diverse environment.</title>
        <authorList>
            <person name="Octaviana S."/>
        </authorList>
    </citation>
    <scope>NUCLEOTIDE SEQUENCE [LARGE SCALE GENOMIC DNA]</scope>
    <source>
        <strain evidence="2 3">PWU4</strain>
    </source>
</reference>
<evidence type="ECO:0000313" key="3">
    <source>
        <dbReference type="Proteomes" id="UP001319200"/>
    </source>
</evidence>
<accession>A0AAP2DIH0</accession>
<dbReference type="InterPro" id="IPR014922">
    <property type="entry name" value="YdhG-like"/>
</dbReference>
<dbReference type="SUPFAM" id="SSF159888">
    <property type="entry name" value="YdhG-like"/>
    <property type="match status" value="1"/>
</dbReference>
<proteinExistence type="predicted"/>
<dbReference type="Gene3D" id="3.90.1150.200">
    <property type="match status" value="1"/>
</dbReference>
<evidence type="ECO:0000313" key="2">
    <source>
        <dbReference type="EMBL" id="MBT1696993.1"/>
    </source>
</evidence>
<keyword evidence="3" id="KW-1185">Reference proteome</keyword>
<organism evidence="2 3">
    <name type="scientific">Chryseosolibacter histidini</name>
    <dbReference type="NCBI Taxonomy" id="2782349"/>
    <lineage>
        <taxon>Bacteria</taxon>
        <taxon>Pseudomonadati</taxon>
        <taxon>Bacteroidota</taxon>
        <taxon>Cytophagia</taxon>
        <taxon>Cytophagales</taxon>
        <taxon>Chryseotaleaceae</taxon>
        <taxon>Chryseosolibacter</taxon>
    </lineage>
</organism>
<evidence type="ECO:0000259" key="1">
    <source>
        <dbReference type="Pfam" id="PF08818"/>
    </source>
</evidence>
<dbReference type="EMBL" id="JAHESF010000007">
    <property type="protein sequence ID" value="MBT1696993.1"/>
    <property type="molecule type" value="Genomic_DNA"/>
</dbReference>
<sequence length="131" mass="15010">MASEKIKFETADQYISSFPKDVQAILQKVRKTIQKAVPEAEEVISYNIPAFKFNGWVFYYSAYTNHFSLSCPPPFTIFDKFKKELAGYEQSKSAIRFPLDQPVPTTLIADMAKFRAQQNTASEAKKKVKKK</sequence>
<dbReference type="Pfam" id="PF08818">
    <property type="entry name" value="DUF1801"/>
    <property type="match status" value="1"/>
</dbReference>
<protein>
    <submittedName>
        <fullName evidence="2">DUF1801 domain-containing protein</fullName>
    </submittedName>
</protein>
<dbReference type="AlphaFoldDB" id="A0AAP2DIH0"/>